<evidence type="ECO:0000313" key="1">
    <source>
        <dbReference type="Proteomes" id="UP000887574"/>
    </source>
</evidence>
<name>A0A915D505_9BILA</name>
<organism evidence="1 2">
    <name type="scientific">Ditylenchus dipsaci</name>
    <dbReference type="NCBI Taxonomy" id="166011"/>
    <lineage>
        <taxon>Eukaryota</taxon>
        <taxon>Metazoa</taxon>
        <taxon>Ecdysozoa</taxon>
        <taxon>Nematoda</taxon>
        <taxon>Chromadorea</taxon>
        <taxon>Rhabditida</taxon>
        <taxon>Tylenchina</taxon>
        <taxon>Tylenchomorpha</taxon>
        <taxon>Sphaerularioidea</taxon>
        <taxon>Anguinidae</taxon>
        <taxon>Anguininae</taxon>
        <taxon>Ditylenchus</taxon>
    </lineage>
</organism>
<sequence>MSCRAISTFGQNDLRETVKHNGHGASPSELEHRRAITTIKQEASEIWQSVAARSSRTRPLRYFGRTYFRRVNPTGEVVDPLYPIASWNVFESVLNNRQERTTLWKKKYIKLAIGAKVNSILHLTVGYTLLHLRNAANPADALRSGRSTIVANKERQIYRLVQDYAAAPVLLHHRFRICVTCSTISPASNRN</sequence>
<dbReference type="WBParaSite" id="jg15451">
    <property type="protein sequence ID" value="jg15451"/>
    <property type="gene ID" value="jg15451"/>
</dbReference>
<protein>
    <submittedName>
        <fullName evidence="2">Uncharacterized protein</fullName>
    </submittedName>
</protein>
<proteinExistence type="predicted"/>
<dbReference type="AlphaFoldDB" id="A0A915D505"/>
<keyword evidence="1" id="KW-1185">Reference proteome</keyword>
<accession>A0A915D505</accession>
<reference evidence="2" key="1">
    <citation type="submission" date="2022-11" db="UniProtKB">
        <authorList>
            <consortium name="WormBaseParasite"/>
        </authorList>
    </citation>
    <scope>IDENTIFICATION</scope>
</reference>
<dbReference type="Proteomes" id="UP000887574">
    <property type="component" value="Unplaced"/>
</dbReference>
<evidence type="ECO:0000313" key="2">
    <source>
        <dbReference type="WBParaSite" id="jg15451"/>
    </source>
</evidence>